<evidence type="ECO:0000313" key="2">
    <source>
        <dbReference type="Proteomes" id="UP000593561"/>
    </source>
</evidence>
<sequence>MGDPAVGPKQSCDMFFMAWICAINPKWLLGGSKLSGLTLKASFDDILHFPLLIQSPIRKKLARSSKRWHPPQSGFLKFNIDGAASGRDGLADIGGVLIKELGEVLISFSRAVGESYSITAELLAI</sequence>
<organism evidence="1 2">
    <name type="scientific">Gossypium davidsonii</name>
    <name type="common">Davidson's cotton</name>
    <name type="synonym">Gossypium klotzschianum subsp. davidsonii</name>
    <dbReference type="NCBI Taxonomy" id="34287"/>
    <lineage>
        <taxon>Eukaryota</taxon>
        <taxon>Viridiplantae</taxon>
        <taxon>Streptophyta</taxon>
        <taxon>Embryophyta</taxon>
        <taxon>Tracheophyta</taxon>
        <taxon>Spermatophyta</taxon>
        <taxon>Magnoliopsida</taxon>
        <taxon>eudicotyledons</taxon>
        <taxon>Gunneridae</taxon>
        <taxon>Pentapetalae</taxon>
        <taxon>rosids</taxon>
        <taxon>malvids</taxon>
        <taxon>Malvales</taxon>
        <taxon>Malvaceae</taxon>
        <taxon>Malvoideae</taxon>
        <taxon>Gossypium</taxon>
    </lineage>
</organism>
<protein>
    <recommendedName>
        <fullName evidence="3">RNase H type-1 domain-containing protein</fullName>
    </recommendedName>
</protein>
<dbReference type="EMBL" id="JABFAC010000012">
    <property type="protein sequence ID" value="MBA0630963.1"/>
    <property type="molecule type" value="Genomic_DNA"/>
</dbReference>
<gene>
    <name evidence="1" type="ORF">Godav_003003</name>
</gene>
<keyword evidence="2" id="KW-1185">Reference proteome</keyword>
<dbReference type="Proteomes" id="UP000593561">
    <property type="component" value="Unassembled WGS sequence"/>
</dbReference>
<accession>A0A7J8SYD6</accession>
<evidence type="ECO:0000313" key="1">
    <source>
        <dbReference type="EMBL" id="MBA0630963.1"/>
    </source>
</evidence>
<name>A0A7J8SYD6_GOSDV</name>
<comment type="caution">
    <text evidence="1">The sequence shown here is derived from an EMBL/GenBank/DDBJ whole genome shotgun (WGS) entry which is preliminary data.</text>
</comment>
<proteinExistence type="predicted"/>
<dbReference type="AlphaFoldDB" id="A0A7J8SYD6"/>
<evidence type="ECO:0008006" key="3">
    <source>
        <dbReference type="Google" id="ProtNLM"/>
    </source>
</evidence>
<reference evidence="1 2" key="1">
    <citation type="journal article" date="2019" name="Genome Biol. Evol.">
        <title>Insights into the evolution of the New World diploid cottons (Gossypium, subgenus Houzingenia) based on genome sequencing.</title>
        <authorList>
            <person name="Grover C.E."/>
            <person name="Arick M.A. 2nd"/>
            <person name="Thrash A."/>
            <person name="Conover J.L."/>
            <person name="Sanders W.S."/>
            <person name="Peterson D.G."/>
            <person name="Frelichowski J.E."/>
            <person name="Scheffler J.A."/>
            <person name="Scheffler B.E."/>
            <person name="Wendel J.F."/>
        </authorList>
    </citation>
    <scope>NUCLEOTIDE SEQUENCE [LARGE SCALE GENOMIC DNA]</scope>
    <source>
        <strain evidence="1">27</strain>
        <tissue evidence="1">Leaf</tissue>
    </source>
</reference>